<comment type="caution">
    <text evidence="2">The sequence shown here is derived from an EMBL/GenBank/DDBJ whole genome shotgun (WGS) entry which is preliminary data.</text>
</comment>
<gene>
    <name evidence="2" type="ORF">LCGC14_2062620</name>
</gene>
<protein>
    <submittedName>
        <fullName evidence="2">Uncharacterized protein</fullName>
    </submittedName>
</protein>
<name>A0A0F9GZ76_9ZZZZ</name>
<reference evidence="2" key="1">
    <citation type="journal article" date="2015" name="Nature">
        <title>Complex archaea that bridge the gap between prokaryotes and eukaryotes.</title>
        <authorList>
            <person name="Spang A."/>
            <person name="Saw J.H."/>
            <person name="Jorgensen S.L."/>
            <person name="Zaremba-Niedzwiedzka K."/>
            <person name="Martijn J."/>
            <person name="Lind A.E."/>
            <person name="van Eijk R."/>
            <person name="Schleper C."/>
            <person name="Guy L."/>
            <person name="Ettema T.J."/>
        </authorList>
    </citation>
    <scope>NUCLEOTIDE SEQUENCE</scope>
</reference>
<feature type="transmembrane region" description="Helical" evidence="1">
    <location>
        <begin position="427"/>
        <end position="453"/>
    </location>
</feature>
<accession>A0A0F9GZ76</accession>
<dbReference type="AlphaFoldDB" id="A0A0F9GZ76"/>
<sequence length="462" mass="52104">MKTSNKVFFFLIFSLIFLGSIGSFSTNAKAVMASDNLTIKANWLYDIRGDFIDSEHQPWETKIKFSLGGEDLLGFDNHGIVKINDTHVLYGSSVQFGFEVTAHTNVGWDDVFPDINLNVQHSEQFFKIWRLYVGRTDKEIHDVSWRTIDYGNITQYHEYDGVLPITVGIGEITPPSGVFSLNGVTFSIPTYLYNIRKVQIAEVRDGEAGAYKDIFKDIAGIEEGNVEFAILSDDFDATEAGIVKFYNDYGLGWSAGDIERGGDLHQLTYYSQQPGSSFHHIKYEENTPFTFDLPMSLEPGVFPYVQYNDIKHAEIRFFTYWPKAGIIEAITSPTSRVAPPRIVAVHTVNPFIHWDLTVDVDFYALIPITAELSKSILDDPYLIRGDMVWDTSFTGDYQVSVPLTTEPDIWDIIDDFFRGLFGNFGGIITLIAIVAIVAIGVFIFIKIAPILLLRRASRGRNN</sequence>
<keyword evidence="1" id="KW-0472">Membrane</keyword>
<organism evidence="2">
    <name type="scientific">marine sediment metagenome</name>
    <dbReference type="NCBI Taxonomy" id="412755"/>
    <lineage>
        <taxon>unclassified sequences</taxon>
        <taxon>metagenomes</taxon>
        <taxon>ecological metagenomes</taxon>
    </lineage>
</organism>
<dbReference type="EMBL" id="LAZR01024579">
    <property type="protein sequence ID" value="KKL74665.1"/>
    <property type="molecule type" value="Genomic_DNA"/>
</dbReference>
<keyword evidence="1" id="KW-0812">Transmembrane</keyword>
<keyword evidence="1" id="KW-1133">Transmembrane helix</keyword>
<proteinExistence type="predicted"/>
<evidence type="ECO:0000256" key="1">
    <source>
        <dbReference type="SAM" id="Phobius"/>
    </source>
</evidence>
<evidence type="ECO:0000313" key="2">
    <source>
        <dbReference type="EMBL" id="KKL74665.1"/>
    </source>
</evidence>